<feature type="region of interest" description="Disordered" evidence="1">
    <location>
        <begin position="92"/>
        <end position="117"/>
    </location>
</feature>
<evidence type="ECO:0000256" key="2">
    <source>
        <dbReference type="SAM" id="SignalP"/>
    </source>
</evidence>
<gene>
    <name evidence="3" type="ORF">TCAL_11962</name>
</gene>
<accession>A0A553NDD9</accession>
<feature type="compositionally biased region" description="Polar residues" evidence="1">
    <location>
        <begin position="95"/>
        <end position="108"/>
    </location>
</feature>
<evidence type="ECO:0000313" key="4">
    <source>
        <dbReference type="Proteomes" id="UP000318571"/>
    </source>
</evidence>
<dbReference type="Proteomes" id="UP000318571">
    <property type="component" value="Chromosome 10"/>
</dbReference>
<evidence type="ECO:0000313" key="3">
    <source>
        <dbReference type="EMBL" id="TRY63464.1"/>
    </source>
</evidence>
<feature type="chain" id="PRO_5021721427" description="4Fe-4S ferredoxin-type domain-containing protein" evidence="2">
    <location>
        <begin position="16"/>
        <end position="149"/>
    </location>
</feature>
<sequence length="149" mass="15923">QVIFAIVVLVGLSFGLPQGRNQPQAGDFNTDQASDPESELQDPIFAKEIIHCQTKEVIYVNEDQIDAFGCLVGPCGDKVCPNGAVGVGQDRATFRGNQGPPNTGSNGNAGPIDQAGRPVDPAAVTYLKQIEAYKAWELQQIENNKKIIG</sequence>
<organism evidence="3 4">
    <name type="scientific">Tigriopus californicus</name>
    <name type="common">Marine copepod</name>
    <dbReference type="NCBI Taxonomy" id="6832"/>
    <lineage>
        <taxon>Eukaryota</taxon>
        <taxon>Metazoa</taxon>
        <taxon>Ecdysozoa</taxon>
        <taxon>Arthropoda</taxon>
        <taxon>Crustacea</taxon>
        <taxon>Multicrustacea</taxon>
        <taxon>Hexanauplia</taxon>
        <taxon>Copepoda</taxon>
        <taxon>Harpacticoida</taxon>
        <taxon>Harpacticidae</taxon>
        <taxon>Tigriopus</taxon>
    </lineage>
</organism>
<reference evidence="3 4" key="1">
    <citation type="journal article" date="2018" name="Nat. Ecol. Evol.">
        <title>Genomic signatures of mitonuclear coevolution across populations of Tigriopus californicus.</title>
        <authorList>
            <person name="Barreto F.S."/>
            <person name="Watson E.T."/>
            <person name="Lima T.G."/>
            <person name="Willett C.S."/>
            <person name="Edmands S."/>
            <person name="Li W."/>
            <person name="Burton R.S."/>
        </authorList>
    </citation>
    <scope>NUCLEOTIDE SEQUENCE [LARGE SCALE GENOMIC DNA]</scope>
    <source>
        <strain evidence="3 4">San Diego</strain>
    </source>
</reference>
<feature type="compositionally biased region" description="Polar residues" evidence="1">
    <location>
        <begin position="20"/>
        <end position="33"/>
    </location>
</feature>
<evidence type="ECO:0000256" key="1">
    <source>
        <dbReference type="SAM" id="MobiDB-lite"/>
    </source>
</evidence>
<dbReference type="EMBL" id="VCGU01000458">
    <property type="protein sequence ID" value="TRY63464.1"/>
    <property type="molecule type" value="Genomic_DNA"/>
</dbReference>
<evidence type="ECO:0008006" key="5">
    <source>
        <dbReference type="Google" id="ProtNLM"/>
    </source>
</evidence>
<proteinExistence type="predicted"/>
<dbReference type="AlphaFoldDB" id="A0A553NDD9"/>
<feature type="signal peptide" evidence="2">
    <location>
        <begin position="1"/>
        <end position="15"/>
    </location>
</feature>
<dbReference type="OMA" id="CLVGPCG"/>
<protein>
    <recommendedName>
        <fullName evidence="5">4Fe-4S ferredoxin-type domain-containing protein</fullName>
    </recommendedName>
</protein>
<feature type="region of interest" description="Disordered" evidence="1">
    <location>
        <begin position="20"/>
        <end position="39"/>
    </location>
</feature>
<comment type="caution">
    <text evidence="3">The sequence shown here is derived from an EMBL/GenBank/DDBJ whole genome shotgun (WGS) entry which is preliminary data.</text>
</comment>
<name>A0A553NDD9_TIGCA</name>
<keyword evidence="2" id="KW-0732">Signal</keyword>
<feature type="non-terminal residue" evidence="3">
    <location>
        <position position="1"/>
    </location>
</feature>
<keyword evidence="4" id="KW-1185">Reference proteome</keyword>